<organism evidence="11 12">
    <name type="scientific">Linum tenue</name>
    <dbReference type="NCBI Taxonomy" id="586396"/>
    <lineage>
        <taxon>Eukaryota</taxon>
        <taxon>Viridiplantae</taxon>
        <taxon>Streptophyta</taxon>
        <taxon>Embryophyta</taxon>
        <taxon>Tracheophyta</taxon>
        <taxon>Spermatophyta</taxon>
        <taxon>Magnoliopsida</taxon>
        <taxon>eudicotyledons</taxon>
        <taxon>Gunneridae</taxon>
        <taxon>Pentapetalae</taxon>
        <taxon>rosids</taxon>
        <taxon>fabids</taxon>
        <taxon>Malpighiales</taxon>
        <taxon>Linaceae</taxon>
        <taxon>Linum</taxon>
    </lineage>
</organism>
<evidence type="ECO:0000256" key="6">
    <source>
        <dbReference type="ARBA" id="ARBA00022679"/>
    </source>
</evidence>
<gene>
    <name evidence="11" type="ORF">LITE_LOCUS1875</name>
</gene>
<sequence length="432" mass="47729">MDPVTAWGNTPLDQVDPEIHDLIEKEKRRQCRGIELIASENFTSFAVIEALGSALTNKYSEGIPGNRYYGGNEYIDQIENLCRSRALEAFHCDPAKWGVNVQPYSGSPANFAAYTAVLQPHDRIMGLDLPSGGHLTHGYYTSGGKKISATSIYFESLPYKVNSETGFIDYDKLEEKALDFRPKLIICGGSAYPRDWEYKRFREVADKCGALLLCDMAHISGLVAAQEANNPFEYCDIVTTTTHKSLRGPRAGMIFYRKGPKPAKKGQPEGATYDFEDKINFSVFPSLQGGPHNHQIGALAVALKQANTPAFKAYAKQSNKVEKLCDLCNITVNKNAVFGDSSALAPGGVRIGAPAMTSRGLLEKDFEQIGEFLHRAVTLTLSIQKEYGKLLKDFNKGLVDNKEIEALKADVEKFAGSFDMPGFLMSEMKYKE</sequence>
<dbReference type="GO" id="GO:0030170">
    <property type="term" value="F:pyridoxal phosphate binding"/>
    <property type="evidence" value="ECO:0007669"/>
    <property type="project" value="InterPro"/>
</dbReference>
<keyword evidence="5 9" id="KW-0554">One-carbon metabolism</keyword>
<evidence type="ECO:0000256" key="8">
    <source>
        <dbReference type="PIRSR" id="PIRSR000412-50"/>
    </source>
</evidence>
<name>A0AAV0GZL4_9ROSI</name>
<comment type="similarity">
    <text evidence="4 9">Belongs to the SHMT family.</text>
</comment>
<dbReference type="GO" id="GO:0019264">
    <property type="term" value="P:glycine biosynthetic process from serine"/>
    <property type="evidence" value="ECO:0007669"/>
    <property type="project" value="InterPro"/>
</dbReference>
<dbReference type="PANTHER" id="PTHR11680">
    <property type="entry name" value="SERINE HYDROXYMETHYLTRANSFERASE"/>
    <property type="match status" value="1"/>
</dbReference>
<evidence type="ECO:0000256" key="7">
    <source>
        <dbReference type="ARBA" id="ARBA00022898"/>
    </source>
</evidence>
<dbReference type="AlphaFoldDB" id="A0AAV0GZL4"/>
<evidence type="ECO:0000256" key="4">
    <source>
        <dbReference type="ARBA" id="ARBA00006376"/>
    </source>
</evidence>
<dbReference type="InterPro" id="IPR019798">
    <property type="entry name" value="Ser_HO-MeTrfase_PLP_BS"/>
</dbReference>
<dbReference type="GO" id="GO:0004372">
    <property type="term" value="F:glycine hydroxymethyltransferase activity"/>
    <property type="evidence" value="ECO:0007669"/>
    <property type="project" value="UniProtKB-EC"/>
</dbReference>
<dbReference type="SUPFAM" id="SSF53383">
    <property type="entry name" value="PLP-dependent transferases"/>
    <property type="match status" value="1"/>
</dbReference>
<dbReference type="PANTHER" id="PTHR11680:SF35">
    <property type="entry name" value="SERINE HYDROXYMETHYLTRANSFERASE 1"/>
    <property type="match status" value="1"/>
</dbReference>
<evidence type="ECO:0000259" key="10">
    <source>
        <dbReference type="Pfam" id="PF00464"/>
    </source>
</evidence>
<comment type="pathway">
    <text evidence="3 9">One-carbon metabolism; tetrahydrofolate interconversion.</text>
</comment>
<dbReference type="GO" id="GO:0005739">
    <property type="term" value="C:mitochondrion"/>
    <property type="evidence" value="ECO:0007669"/>
    <property type="project" value="TreeGrafter"/>
</dbReference>
<keyword evidence="12" id="KW-1185">Reference proteome</keyword>
<feature type="domain" description="Serine hydroxymethyltransferase-like" evidence="10">
    <location>
        <begin position="319"/>
        <end position="372"/>
    </location>
</feature>
<protein>
    <recommendedName>
        <fullName evidence="9">Serine hydroxymethyltransferase</fullName>
        <ecNumber evidence="9">2.1.2.1</ecNumber>
    </recommendedName>
</protein>
<dbReference type="GO" id="GO:0035999">
    <property type="term" value="P:tetrahydrofolate interconversion"/>
    <property type="evidence" value="ECO:0007669"/>
    <property type="project" value="InterPro"/>
</dbReference>
<feature type="modified residue" description="N6-(pyridoxal phosphate)lysine" evidence="8">
    <location>
        <position position="244"/>
    </location>
</feature>
<feature type="domain" description="Serine hydroxymethyltransferase-like" evidence="10">
    <location>
        <begin position="12"/>
        <end position="317"/>
    </location>
</feature>
<dbReference type="PIRSF" id="PIRSF000412">
    <property type="entry name" value="SHMT"/>
    <property type="match status" value="1"/>
</dbReference>
<evidence type="ECO:0000313" key="11">
    <source>
        <dbReference type="EMBL" id="CAI0378501.1"/>
    </source>
</evidence>
<comment type="function">
    <text evidence="9">Interconversion of serine and glycine.</text>
</comment>
<dbReference type="Gene3D" id="3.90.1150.10">
    <property type="entry name" value="Aspartate Aminotransferase, domain 1"/>
    <property type="match status" value="1"/>
</dbReference>
<dbReference type="InterPro" id="IPR015421">
    <property type="entry name" value="PyrdxlP-dep_Trfase_major"/>
</dbReference>
<keyword evidence="6 9" id="KW-0808">Transferase</keyword>
<evidence type="ECO:0000256" key="3">
    <source>
        <dbReference type="ARBA" id="ARBA00004777"/>
    </source>
</evidence>
<reference evidence="11" key="1">
    <citation type="submission" date="2022-08" db="EMBL/GenBank/DDBJ databases">
        <authorList>
            <person name="Gutierrez-Valencia J."/>
        </authorList>
    </citation>
    <scope>NUCLEOTIDE SEQUENCE</scope>
</reference>
<evidence type="ECO:0000256" key="5">
    <source>
        <dbReference type="ARBA" id="ARBA00022563"/>
    </source>
</evidence>
<dbReference type="CDD" id="cd00378">
    <property type="entry name" value="SHMT"/>
    <property type="match status" value="1"/>
</dbReference>
<comment type="catalytic activity">
    <reaction evidence="1 9">
        <text>(6R)-5,10-methylene-5,6,7,8-tetrahydrofolate + glycine + H2O = (6S)-5,6,7,8-tetrahydrofolate + L-serine</text>
        <dbReference type="Rhea" id="RHEA:15481"/>
        <dbReference type="ChEBI" id="CHEBI:15377"/>
        <dbReference type="ChEBI" id="CHEBI:15636"/>
        <dbReference type="ChEBI" id="CHEBI:33384"/>
        <dbReference type="ChEBI" id="CHEBI:57305"/>
        <dbReference type="ChEBI" id="CHEBI:57453"/>
        <dbReference type="EC" id="2.1.2.1"/>
    </reaction>
</comment>
<dbReference type="InterPro" id="IPR001085">
    <property type="entry name" value="Ser_HO-MeTrfase"/>
</dbReference>
<dbReference type="Gene3D" id="3.40.640.10">
    <property type="entry name" value="Type I PLP-dependent aspartate aminotransferase-like (Major domain)"/>
    <property type="match status" value="1"/>
</dbReference>
<dbReference type="InterPro" id="IPR049943">
    <property type="entry name" value="Ser_HO-MeTrfase-like"/>
</dbReference>
<dbReference type="EMBL" id="CAMGYJ010000002">
    <property type="protein sequence ID" value="CAI0378501.1"/>
    <property type="molecule type" value="Genomic_DNA"/>
</dbReference>
<dbReference type="NCBIfam" id="NF000586">
    <property type="entry name" value="PRK00011.1"/>
    <property type="match status" value="1"/>
</dbReference>
<keyword evidence="7 8" id="KW-0663">Pyridoxal phosphate</keyword>
<dbReference type="FunFam" id="3.40.640.10:FF:000050">
    <property type="entry name" value="Serine hydroxymethyltransferase"/>
    <property type="match status" value="1"/>
</dbReference>
<evidence type="ECO:0000256" key="1">
    <source>
        <dbReference type="ARBA" id="ARBA00001528"/>
    </source>
</evidence>
<dbReference type="InterPro" id="IPR039429">
    <property type="entry name" value="SHMT-like_dom"/>
</dbReference>
<evidence type="ECO:0000256" key="9">
    <source>
        <dbReference type="RuleBase" id="RU000585"/>
    </source>
</evidence>
<accession>A0AAV0GZL4</accession>
<comment type="caution">
    <text evidence="11">The sequence shown here is derived from an EMBL/GenBank/DDBJ whole genome shotgun (WGS) entry which is preliminary data.</text>
</comment>
<dbReference type="Proteomes" id="UP001154282">
    <property type="component" value="Unassembled WGS sequence"/>
</dbReference>
<evidence type="ECO:0000313" key="12">
    <source>
        <dbReference type="Proteomes" id="UP001154282"/>
    </source>
</evidence>
<dbReference type="EC" id="2.1.2.1" evidence="9"/>
<evidence type="ECO:0000256" key="2">
    <source>
        <dbReference type="ARBA" id="ARBA00001933"/>
    </source>
</evidence>
<proteinExistence type="inferred from homology"/>
<dbReference type="PROSITE" id="PS00096">
    <property type="entry name" value="SHMT"/>
    <property type="match status" value="1"/>
</dbReference>
<dbReference type="InterPro" id="IPR015424">
    <property type="entry name" value="PyrdxlP-dep_Trfase"/>
</dbReference>
<dbReference type="Pfam" id="PF00464">
    <property type="entry name" value="SHMT"/>
    <property type="match status" value="2"/>
</dbReference>
<comment type="cofactor">
    <cofactor evidence="2 8 9">
        <name>pyridoxal 5'-phosphate</name>
        <dbReference type="ChEBI" id="CHEBI:597326"/>
    </cofactor>
</comment>
<dbReference type="InterPro" id="IPR015422">
    <property type="entry name" value="PyrdxlP-dep_Trfase_small"/>
</dbReference>